<sequence>MSTITTLTQALLDARASGLRADASALPAPDYQQALAVQRAVQAQIGPVGGFKVARRAEGPPVIAPIPAQKTCPNGASLPVRDRLGFELEIGFDVIAPPGPDPMSDPVRVFRPRIVLEIVDTRLSGAEDEALMKLADMQINDGLVLGPALDNWTGQDFCQLDARLTCGSQTVLCGDATVPGGSALANLALLCAHLGDHCGGLHIGQTVITGSISGLHYFAAGTDIAGHVAGFGAIRCRFC</sequence>
<protein>
    <recommendedName>
        <fullName evidence="3">2-keto-4-pentenoate hydratase</fullName>
    </recommendedName>
</protein>
<dbReference type="InterPro" id="IPR050772">
    <property type="entry name" value="Hydratase-Decarb/MhpD_sf"/>
</dbReference>
<dbReference type="PANTHER" id="PTHR30143:SF0">
    <property type="entry name" value="2-KETO-4-PENTENOATE HYDRATASE"/>
    <property type="match status" value="1"/>
</dbReference>
<evidence type="ECO:0000313" key="2">
    <source>
        <dbReference type="Proteomes" id="UP000272908"/>
    </source>
</evidence>
<dbReference type="PANTHER" id="PTHR30143">
    <property type="entry name" value="ACID HYDRATASE"/>
    <property type="match status" value="1"/>
</dbReference>
<dbReference type="RefSeq" id="WP_121092971.1">
    <property type="nucleotide sequence ID" value="NZ_UIHC01000003.1"/>
</dbReference>
<dbReference type="Gene3D" id="3.90.850.10">
    <property type="entry name" value="Fumarylacetoacetase-like, C-terminal domain"/>
    <property type="match status" value="1"/>
</dbReference>
<evidence type="ECO:0008006" key="3">
    <source>
        <dbReference type="Google" id="ProtNLM"/>
    </source>
</evidence>
<gene>
    <name evidence="1" type="ORF">ROE7235_00379</name>
</gene>
<dbReference type="GO" id="GO:0005737">
    <property type="term" value="C:cytoplasm"/>
    <property type="evidence" value="ECO:0007669"/>
    <property type="project" value="TreeGrafter"/>
</dbReference>
<evidence type="ECO:0000313" key="1">
    <source>
        <dbReference type="EMBL" id="SUZ30653.1"/>
    </source>
</evidence>
<dbReference type="GO" id="GO:0008684">
    <property type="term" value="F:2-oxopent-4-enoate hydratase activity"/>
    <property type="evidence" value="ECO:0007669"/>
    <property type="project" value="TreeGrafter"/>
</dbReference>
<dbReference type="AlphaFoldDB" id="A0A3B0M4C9"/>
<dbReference type="SUPFAM" id="SSF56529">
    <property type="entry name" value="FAH"/>
    <property type="match status" value="1"/>
</dbReference>
<dbReference type="Proteomes" id="UP000272908">
    <property type="component" value="Unassembled WGS sequence"/>
</dbReference>
<dbReference type="OrthoDB" id="9792137at2"/>
<accession>A0A3B0M4C9</accession>
<keyword evidence="2" id="KW-1185">Reference proteome</keyword>
<dbReference type="InterPro" id="IPR036663">
    <property type="entry name" value="Fumarylacetoacetase_C_sf"/>
</dbReference>
<dbReference type="EMBL" id="UIHC01000003">
    <property type="protein sequence ID" value="SUZ30653.1"/>
    <property type="molecule type" value="Genomic_DNA"/>
</dbReference>
<proteinExistence type="predicted"/>
<reference evidence="2" key="1">
    <citation type="submission" date="2018-08" db="EMBL/GenBank/DDBJ databases">
        <authorList>
            <person name="Rodrigo-Torres L."/>
            <person name="Arahal R. D."/>
            <person name="Lucena T."/>
        </authorList>
    </citation>
    <scope>NUCLEOTIDE SEQUENCE [LARGE SCALE GENOMIC DNA]</scope>
    <source>
        <strain evidence="2">CECT 7235</strain>
    </source>
</reference>
<organism evidence="1 2">
    <name type="scientific">Roseinatronobacter ekhonensis</name>
    <dbReference type="NCBI Taxonomy" id="254356"/>
    <lineage>
        <taxon>Bacteria</taxon>
        <taxon>Pseudomonadati</taxon>
        <taxon>Pseudomonadota</taxon>
        <taxon>Alphaproteobacteria</taxon>
        <taxon>Rhodobacterales</taxon>
        <taxon>Paracoccaceae</taxon>
        <taxon>Roseinatronobacter</taxon>
    </lineage>
</organism>
<name>A0A3B0M4C9_9RHOB</name>